<dbReference type="PANTHER" id="PTHR46224">
    <property type="entry name" value="ANKYRIN REPEAT FAMILY PROTEIN"/>
    <property type="match status" value="1"/>
</dbReference>
<dbReference type="PANTHER" id="PTHR46224:SF6">
    <property type="entry name" value="ANKYRIN REPEAT FAMILY PROTEIN"/>
    <property type="match status" value="1"/>
</dbReference>
<dbReference type="AlphaFoldDB" id="A0A835LDE5"/>
<dbReference type="InterPro" id="IPR018276">
    <property type="entry name" value="DDA1_dom"/>
</dbReference>
<feature type="domain" description="DET1- and DDB1-associated protein 1" evidence="2">
    <location>
        <begin position="128"/>
        <end position="165"/>
    </location>
</feature>
<evidence type="ECO:0000313" key="4">
    <source>
        <dbReference type="Proteomes" id="UP000631114"/>
    </source>
</evidence>
<dbReference type="InterPro" id="IPR051616">
    <property type="entry name" value="Cul2-RING_E3_ligase_SR"/>
</dbReference>
<evidence type="ECO:0000256" key="1">
    <source>
        <dbReference type="SAM" id="MobiDB-lite"/>
    </source>
</evidence>
<gene>
    <name evidence="3" type="ORF">IFM89_004068</name>
</gene>
<dbReference type="Pfam" id="PF10172">
    <property type="entry name" value="DDA1"/>
    <property type="match status" value="1"/>
</dbReference>
<evidence type="ECO:0000313" key="3">
    <source>
        <dbReference type="EMBL" id="KAF9591383.1"/>
    </source>
</evidence>
<name>A0A835LDE5_9MAGN</name>
<feature type="region of interest" description="Disordered" evidence="1">
    <location>
        <begin position="24"/>
        <end position="43"/>
    </location>
</feature>
<reference evidence="3 4" key="1">
    <citation type="submission" date="2020-10" db="EMBL/GenBank/DDBJ databases">
        <title>The Coptis chinensis genome and diversification of protoberbering-type alkaloids.</title>
        <authorList>
            <person name="Wang B."/>
            <person name="Shu S."/>
            <person name="Song C."/>
            <person name="Liu Y."/>
        </authorList>
    </citation>
    <scope>NUCLEOTIDE SEQUENCE [LARGE SCALE GENOMIC DNA]</scope>
    <source>
        <strain evidence="3">HL-2020</strain>
        <tissue evidence="3">Leaf</tissue>
    </source>
</reference>
<dbReference type="OrthoDB" id="8598182at2759"/>
<dbReference type="EMBL" id="JADFTS010000008">
    <property type="protein sequence ID" value="KAF9591383.1"/>
    <property type="molecule type" value="Genomic_DNA"/>
</dbReference>
<feature type="region of interest" description="Disordered" evidence="1">
    <location>
        <begin position="171"/>
        <end position="196"/>
    </location>
</feature>
<evidence type="ECO:0000259" key="2">
    <source>
        <dbReference type="Pfam" id="PF10172"/>
    </source>
</evidence>
<accession>A0A835LDE5</accession>
<protein>
    <recommendedName>
        <fullName evidence="2">DET1- and DDB1-associated protein 1 domain-containing protein</fullName>
    </recommendedName>
</protein>
<sequence>MNEMKSSLVNVMGVLKDVLKAVKSNRTPTAQPPCGPTTPETEDGLKPIQVAAQRSNRSAVEVLLQVTSPVQVISNWSIDGIIEHMQSDGHKDQELTAATYHLTHDRTSAPPDQGNNVATGILVYVFELTAATYHLTHDRTSAPPDQVIATKATNILLRKFYQHAEDKFWPKRSASENLTPGHGRKQPRGSLKDAIS</sequence>
<comment type="caution">
    <text evidence="3">The sequence shown here is derived from an EMBL/GenBank/DDBJ whole genome shotgun (WGS) entry which is preliminary data.</text>
</comment>
<organism evidence="3 4">
    <name type="scientific">Coptis chinensis</name>
    <dbReference type="NCBI Taxonomy" id="261450"/>
    <lineage>
        <taxon>Eukaryota</taxon>
        <taxon>Viridiplantae</taxon>
        <taxon>Streptophyta</taxon>
        <taxon>Embryophyta</taxon>
        <taxon>Tracheophyta</taxon>
        <taxon>Spermatophyta</taxon>
        <taxon>Magnoliopsida</taxon>
        <taxon>Ranunculales</taxon>
        <taxon>Ranunculaceae</taxon>
        <taxon>Coptidoideae</taxon>
        <taxon>Coptis</taxon>
    </lineage>
</organism>
<dbReference type="Proteomes" id="UP000631114">
    <property type="component" value="Unassembled WGS sequence"/>
</dbReference>
<keyword evidence="4" id="KW-1185">Reference proteome</keyword>
<proteinExistence type="predicted"/>